<evidence type="ECO:0000313" key="3">
    <source>
        <dbReference type="EMBL" id="OXI43660.1"/>
    </source>
</evidence>
<organism evidence="3 4">
    <name type="scientific">Burkholderia aenigmatica</name>
    <dbReference type="NCBI Taxonomy" id="2015348"/>
    <lineage>
        <taxon>Bacteria</taxon>
        <taxon>Pseudomonadati</taxon>
        <taxon>Pseudomonadota</taxon>
        <taxon>Betaproteobacteria</taxon>
        <taxon>Burkholderiales</taxon>
        <taxon>Burkholderiaceae</taxon>
        <taxon>Burkholderia</taxon>
        <taxon>Burkholderia cepacia complex</taxon>
    </lineage>
</organism>
<dbReference type="Pfam" id="PF07007">
    <property type="entry name" value="LprI"/>
    <property type="match status" value="1"/>
</dbReference>
<evidence type="ECO:0000256" key="1">
    <source>
        <dbReference type="SAM" id="SignalP"/>
    </source>
</evidence>
<evidence type="ECO:0000313" key="4">
    <source>
        <dbReference type="Proteomes" id="UP000214600"/>
    </source>
</evidence>
<comment type="caution">
    <text evidence="3">The sequence shown here is derived from an EMBL/GenBank/DDBJ whole genome shotgun (WGS) entry which is preliminary data.</text>
</comment>
<dbReference type="Proteomes" id="UP000214600">
    <property type="component" value="Unassembled WGS sequence"/>
</dbReference>
<dbReference type="Gene3D" id="1.20.1270.180">
    <property type="match status" value="1"/>
</dbReference>
<sequence length="244" mass="27505">MYFTRLAVSTLAGFCALFSANALAEATLHLDVEAARVDENSPHVSVLVKVTDTDASKDNFGQVTGTSLPPPGTCIARFDGDEKNRVGPCAAVHVRENGRPVKTVNVRVLDTHGDHNWMVLTWNSEFAVPRSQRSVQMIVGVANGWYSNNPEEAFPFGNFPSFDPARPYNWLYQRADRALNDNYRRMLSRYATNNDEAQARSLRVEERIWVDHKEDECRDSGEPERCRWLATEDRVDMILQGNGN</sequence>
<reference evidence="4" key="1">
    <citation type="submission" date="2017-06" db="EMBL/GenBank/DDBJ databases">
        <authorList>
            <person name="LiPuma J."/>
            <person name="Spilker T."/>
        </authorList>
    </citation>
    <scope>NUCLEOTIDE SEQUENCE [LARGE SCALE GENOMIC DNA]</scope>
    <source>
        <strain evidence="4">AU17325</strain>
    </source>
</reference>
<feature type="domain" description="Lysozyme inhibitor LprI-like N-terminal" evidence="2">
    <location>
        <begin position="170"/>
        <end position="219"/>
    </location>
</feature>
<reference evidence="3 4" key="2">
    <citation type="submission" date="2017-08" db="EMBL/GenBank/DDBJ databases">
        <title>WGS of novel Burkholderia cepaca complex species.</title>
        <authorList>
            <person name="Lipuma J."/>
            <person name="Spilker T."/>
        </authorList>
    </citation>
    <scope>NUCLEOTIDE SEQUENCE [LARGE SCALE GENOMIC DNA]</scope>
    <source>
        <strain evidence="3 4">AU17325</strain>
    </source>
</reference>
<dbReference type="EMBL" id="NKFA01000007">
    <property type="protein sequence ID" value="OXI43660.1"/>
    <property type="molecule type" value="Genomic_DNA"/>
</dbReference>
<name>A0A228IMP6_9BURK</name>
<feature type="signal peptide" evidence="1">
    <location>
        <begin position="1"/>
        <end position="24"/>
    </location>
</feature>
<dbReference type="AlphaFoldDB" id="A0A228IMP6"/>
<evidence type="ECO:0000259" key="2">
    <source>
        <dbReference type="Pfam" id="PF07007"/>
    </source>
</evidence>
<gene>
    <name evidence="3" type="ORF">CFB84_19055</name>
</gene>
<proteinExistence type="predicted"/>
<dbReference type="RefSeq" id="WP_089451615.1">
    <property type="nucleotide sequence ID" value="NZ_NKFA01000007.1"/>
</dbReference>
<dbReference type="InterPro" id="IPR009739">
    <property type="entry name" value="LprI-like_N"/>
</dbReference>
<dbReference type="OrthoDB" id="9134554at2"/>
<accession>A0A228IMP6</accession>
<protein>
    <recommendedName>
        <fullName evidence="2">Lysozyme inhibitor LprI-like N-terminal domain-containing protein</fullName>
    </recommendedName>
</protein>
<keyword evidence="1" id="KW-0732">Signal</keyword>
<feature type="chain" id="PRO_5012127091" description="Lysozyme inhibitor LprI-like N-terminal domain-containing protein" evidence="1">
    <location>
        <begin position="25"/>
        <end position="244"/>
    </location>
</feature>